<dbReference type="PANTHER" id="PTHR43261">
    <property type="entry name" value="TRANSLATION ELONGATION FACTOR G-RELATED"/>
    <property type="match status" value="1"/>
</dbReference>
<keyword evidence="5" id="KW-0378">Hydrolase</keyword>
<dbReference type="GO" id="GO:0032790">
    <property type="term" value="P:ribosome disassembly"/>
    <property type="evidence" value="ECO:0007669"/>
    <property type="project" value="TreeGrafter"/>
</dbReference>
<evidence type="ECO:0000256" key="2">
    <source>
        <dbReference type="ARBA" id="ARBA00022917"/>
    </source>
</evidence>
<name>A0AAD9UPW9_9APIC</name>
<accession>A0AAD9UPW9</accession>
<evidence type="ECO:0000259" key="4">
    <source>
        <dbReference type="PROSITE" id="PS51722"/>
    </source>
</evidence>
<dbReference type="InterPro" id="IPR000795">
    <property type="entry name" value="T_Tr_GTP-bd_dom"/>
</dbReference>
<dbReference type="Gene3D" id="2.40.30.10">
    <property type="entry name" value="Translation factors"/>
    <property type="match status" value="1"/>
</dbReference>
<dbReference type="InterPro" id="IPR005225">
    <property type="entry name" value="Small_GTP-bd"/>
</dbReference>
<dbReference type="AlphaFoldDB" id="A0AAD9UPW9"/>
<sequence length="659" mass="72947">MAHINAGKTTLAESILYTSKRISSMGNINDGTTLLDYMEQEIKRGITIRSACTSFDWKDYHINLVDTPGHTDFSGEVYKAMDVVDGCIIVIDGTKGVQAQTRQINNLLPKHIPRLFFINKIDRQGVSITENIKSIKQYLSNTLVFLNKFSKDPESEDIVCILDREHVDGCKLMDKVIESIANFDDDIATRYLCGDNVPRDEMLKSLKKLVQEMKTLKNIGIEALLNVACQVFPSPLLEKEKVCLIVDTISEATTIYTFKAIANNPKDINAFCKVLTGTAASNTTRVFNLMSRQMEKCGKIYKIHGKTFTECSQLIAGDIGMIRGFKSIRAGHVLSSNSNVTISQQLLESHLQDSAKCVCFATITPKNSDQNTKLLAAMENLKIEDVSLFYKHEPESEHGLTIGGYGEFHFEILADILKNDYGIPVTINTPRVAFKECPVDVVTASVNLDETLAPDTNLVALQVEMGPMDTVATEVNESSFDVMATRENNASHCIVDFDGAEIRGNNKHVENIKAGIKRLIHNTMASGPAIGGPLIYTRVNIKRLHVYPNSSLVGLLTLEIKTLPGAKATAARVMRDIYKTGKFQVLEPIMSLNIQVPNEYVGAIVKDLRTIRRCSFIKVDHDNQLLDSASIIAHAPMRLVLGYTGTLRSLTNGNVPQLL</sequence>
<dbReference type="Gene3D" id="3.30.70.240">
    <property type="match status" value="1"/>
</dbReference>
<dbReference type="InterPro" id="IPR027417">
    <property type="entry name" value="P-loop_NTPase"/>
</dbReference>
<dbReference type="KEGG" id="bdw:94334616"/>
<dbReference type="GO" id="GO:0003924">
    <property type="term" value="F:GTPase activity"/>
    <property type="evidence" value="ECO:0007669"/>
    <property type="project" value="InterPro"/>
</dbReference>
<dbReference type="Pfam" id="PF14492">
    <property type="entry name" value="EFG_III"/>
    <property type="match status" value="1"/>
</dbReference>
<reference evidence="5" key="1">
    <citation type="journal article" date="2023" name="Nat. Microbiol.">
        <title>Babesia duncani multi-omics identifies virulence factors and drug targets.</title>
        <authorList>
            <person name="Singh P."/>
            <person name="Lonardi S."/>
            <person name="Liang Q."/>
            <person name="Vydyam P."/>
            <person name="Khabirova E."/>
            <person name="Fang T."/>
            <person name="Gihaz S."/>
            <person name="Thekkiniath J."/>
            <person name="Munshi M."/>
            <person name="Abel S."/>
            <person name="Ciampossin L."/>
            <person name="Batugedara G."/>
            <person name="Gupta M."/>
            <person name="Lu X.M."/>
            <person name="Lenz T."/>
            <person name="Chakravarty S."/>
            <person name="Cornillot E."/>
            <person name="Hu Y."/>
            <person name="Ma W."/>
            <person name="Gonzalez L.M."/>
            <person name="Sanchez S."/>
            <person name="Estrada K."/>
            <person name="Sanchez-Flores A."/>
            <person name="Montero E."/>
            <person name="Harb O.S."/>
            <person name="Le Roch K.G."/>
            <person name="Mamoun C.B."/>
        </authorList>
    </citation>
    <scope>NUCLEOTIDE SEQUENCE</scope>
    <source>
        <strain evidence="5">WA1</strain>
    </source>
</reference>
<dbReference type="RefSeq" id="XP_067804161.1">
    <property type="nucleotide sequence ID" value="XM_067945370.1"/>
</dbReference>
<proteinExistence type="predicted"/>
<dbReference type="Pfam" id="PF00009">
    <property type="entry name" value="GTP_EFTU"/>
    <property type="match status" value="1"/>
</dbReference>
<dbReference type="EMBL" id="JALLKP010000001">
    <property type="protein sequence ID" value="KAK2197319.1"/>
    <property type="molecule type" value="Genomic_DNA"/>
</dbReference>
<dbReference type="NCBIfam" id="TIGR00231">
    <property type="entry name" value="small_GTP"/>
    <property type="match status" value="1"/>
</dbReference>
<dbReference type="PROSITE" id="PS51722">
    <property type="entry name" value="G_TR_2"/>
    <property type="match status" value="1"/>
</dbReference>
<dbReference type="Gene3D" id="3.40.50.300">
    <property type="entry name" value="P-loop containing nucleotide triphosphate hydrolases"/>
    <property type="match status" value="1"/>
</dbReference>
<dbReference type="PANTHER" id="PTHR43261:SF1">
    <property type="entry name" value="RIBOSOME-RELEASING FACTOR 2, MITOCHONDRIAL"/>
    <property type="match status" value="1"/>
</dbReference>
<evidence type="ECO:0000256" key="1">
    <source>
        <dbReference type="ARBA" id="ARBA00022741"/>
    </source>
</evidence>
<dbReference type="GO" id="GO:0005525">
    <property type="term" value="F:GTP binding"/>
    <property type="evidence" value="ECO:0007669"/>
    <property type="project" value="UniProtKB-KW"/>
</dbReference>
<keyword evidence="1" id="KW-0547">Nucleotide-binding</keyword>
<evidence type="ECO:0000313" key="5">
    <source>
        <dbReference type="EMBL" id="KAK2197319.1"/>
    </source>
</evidence>
<dbReference type="SMART" id="SM00838">
    <property type="entry name" value="EFG_C"/>
    <property type="match status" value="1"/>
</dbReference>
<dbReference type="SUPFAM" id="SSF54980">
    <property type="entry name" value="EF-G C-terminal domain-like"/>
    <property type="match status" value="2"/>
</dbReference>
<dbReference type="GO" id="GO:0032543">
    <property type="term" value="P:mitochondrial translation"/>
    <property type="evidence" value="ECO:0007669"/>
    <property type="project" value="TreeGrafter"/>
</dbReference>
<organism evidence="5 6">
    <name type="scientific">Babesia duncani</name>
    <dbReference type="NCBI Taxonomy" id="323732"/>
    <lineage>
        <taxon>Eukaryota</taxon>
        <taxon>Sar</taxon>
        <taxon>Alveolata</taxon>
        <taxon>Apicomplexa</taxon>
        <taxon>Aconoidasida</taxon>
        <taxon>Piroplasmida</taxon>
        <taxon>Babesiidae</taxon>
        <taxon>Babesia</taxon>
    </lineage>
</organism>
<dbReference type="SUPFAM" id="SSF52540">
    <property type="entry name" value="P-loop containing nucleoside triphosphate hydrolases"/>
    <property type="match status" value="1"/>
</dbReference>
<dbReference type="Pfam" id="PF00679">
    <property type="entry name" value="EFG_C"/>
    <property type="match status" value="1"/>
</dbReference>
<dbReference type="SUPFAM" id="SSF50447">
    <property type="entry name" value="Translation proteins"/>
    <property type="match status" value="1"/>
</dbReference>
<keyword evidence="2" id="KW-0648">Protein biosynthesis</keyword>
<comment type="caution">
    <text evidence="5">The sequence shown here is derived from an EMBL/GenBank/DDBJ whole genome shotgun (WGS) entry which is preliminary data.</text>
</comment>
<dbReference type="InterPro" id="IPR035647">
    <property type="entry name" value="EFG_III/V"/>
</dbReference>
<keyword evidence="6" id="KW-1185">Reference proteome</keyword>
<dbReference type="InterPro" id="IPR000640">
    <property type="entry name" value="EFG_V-like"/>
</dbReference>
<protein>
    <submittedName>
        <fullName evidence="5">Bifunctional P-loop containing nucleoside triphosphate hydrolase/Ribosomal protein S5 domain 2-type fold</fullName>
    </submittedName>
</protein>
<dbReference type="GO" id="GO:0005739">
    <property type="term" value="C:mitochondrion"/>
    <property type="evidence" value="ECO:0007669"/>
    <property type="project" value="TreeGrafter"/>
</dbReference>
<gene>
    <name evidence="5" type="ORF">BdWA1_000318</name>
</gene>
<dbReference type="InterPro" id="IPR009000">
    <property type="entry name" value="Transl_B-barrel_sf"/>
</dbReference>
<dbReference type="GeneID" id="94334616"/>
<evidence type="ECO:0000256" key="3">
    <source>
        <dbReference type="ARBA" id="ARBA00023134"/>
    </source>
</evidence>
<feature type="domain" description="Tr-type G" evidence="4">
    <location>
        <begin position="1"/>
        <end position="236"/>
    </location>
</feature>
<dbReference type="Proteomes" id="UP001214638">
    <property type="component" value="Unassembled WGS sequence"/>
</dbReference>
<dbReference type="CDD" id="cd01514">
    <property type="entry name" value="Elongation_Factor_C"/>
    <property type="match status" value="1"/>
</dbReference>
<evidence type="ECO:0000313" key="6">
    <source>
        <dbReference type="Proteomes" id="UP001214638"/>
    </source>
</evidence>
<dbReference type="Gene3D" id="3.30.70.870">
    <property type="entry name" value="Elongation Factor G (Translational Gtpase), domain 3"/>
    <property type="match status" value="1"/>
</dbReference>
<keyword evidence="3" id="KW-0342">GTP-binding</keyword>
<dbReference type="InterPro" id="IPR041095">
    <property type="entry name" value="EFG_II"/>
</dbReference>